<feature type="compositionally biased region" description="Polar residues" evidence="1">
    <location>
        <begin position="9"/>
        <end position="24"/>
    </location>
</feature>
<keyword evidence="3" id="KW-1185">Reference proteome</keyword>
<proteinExistence type="predicted"/>
<comment type="caution">
    <text evidence="2">The sequence shown here is derived from an EMBL/GenBank/DDBJ whole genome shotgun (WGS) entry which is preliminary data.</text>
</comment>
<accession>A0A2P8E8P4</accession>
<evidence type="ECO:0000256" key="1">
    <source>
        <dbReference type="SAM" id="MobiDB-lite"/>
    </source>
</evidence>
<organism evidence="2 3">
    <name type="scientific">Haloactinopolyspora alba</name>
    <dbReference type="NCBI Taxonomy" id="648780"/>
    <lineage>
        <taxon>Bacteria</taxon>
        <taxon>Bacillati</taxon>
        <taxon>Actinomycetota</taxon>
        <taxon>Actinomycetes</taxon>
        <taxon>Jiangellales</taxon>
        <taxon>Jiangellaceae</taxon>
        <taxon>Haloactinopolyspora</taxon>
    </lineage>
</organism>
<dbReference type="GO" id="GO:0005507">
    <property type="term" value="F:copper ion binding"/>
    <property type="evidence" value="ECO:0007669"/>
    <property type="project" value="InterPro"/>
</dbReference>
<dbReference type="AlphaFoldDB" id="A0A2P8E8P4"/>
<evidence type="ECO:0000313" key="2">
    <source>
        <dbReference type="EMBL" id="PSL05860.1"/>
    </source>
</evidence>
<protein>
    <submittedName>
        <fullName evidence="2">Lysyl oxidase</fullName>
    </submittedName>
</protein>
<evidence type="ECO:0000313" key="3">
    <source>
        <dbReference type="Proteomes" id="UP000243528"/>
    </source>
</evidence>
<dbReference type="EMBL" id="PYGE01000003">
    <property type="protein sequence ID" value="PSL05860.1"/>
    <property type="molecule type" value="Genomic_DNA"/>
</dbReference>
<dbReference type="GO" id="GO:0016641">
    <property type="term" value="F:oxidoreductase activity, acting on the CH-NH2 group of donors, oxygen as acceptor"/>
    <property type="evidence" value="ECO:0007669"/>
    <property type="project" value="InterPro"/>
</dbReference>
<name>A0A2P8E8P4_9ACTN</name>
<sequence length="279" mass="28900">MVTGLVACTSATPEDTPENASGTAGTHEPGATTSGTGATDPAASRRARRAPPPMLPNLRSLPAEDVQIRPADEGGRELRFAAALANVGTGPLIAVPGDGPGCPTGQRRTSQVIAVDANRNGTYDRGTDPGGKRVEAGCMLDHPTHDHWHFDASASYVLTRPGDAEPIAATDKVSFCLRDSRRLAGERWAGATETYGDCDRDSTQGISVGYADVYDVETDGQSLPLADDLPDGVYCLTLTADPNGLLRETREDDNAAVAAVRITGTQAADAPSTACAPAS</sequence>
<dbReference type="Pfam" id="PF01186">
    <property type="entry name" value="Lysyl_oxidase"/>
    <property type="match status" value="1"/>
</dbReference>
<reference evidence="2 3" key="1">
    <citation type="submission" date="2018-03" db="EMBL/GenBank/DDBJ databases">
        <title>Genomic Encyclopedia of Archaeal and Bacterial Type Strains, Phase II (KMG-II): from individual species to whole genera.</title>
        <authorList>
            <person name="Goeker M."/>
        </authorList>
    </citation>
    <scope>NUCLEOTIDE SEQUENCE [LARGE SCALE GENOMIC DNA]</scope>
    <source>
        <strain evidence="2 3">DSM 45211</strain>
    </source>
</reference>
<dbReference type="Proteomes" id="UP000243528">
    <property type="component" value="Unassembled WGS sequence"/>
</dbReference>
<gene>
    <name evidence="2" type="ORF">CLV30_10311</name>
</gene>
<dbReference type="InterPro" id="IPR001695">
    <property type="entry name" value="Lysyl_oxidase"/>
</dbReference>
<feature type="region of interest" description="Disordered" evidence="1">
    <location>
        <begin position="1"/>
        <end position="64"/>
    </location>
</feature>